<proteinExistence type="predicted"/>
<dbReference type="Proteomes" id="UP001374535">
    <property type="component" value="Chromosome 3"/>
</dbReference>
<accession>A0AAQ3NWG9</accession>
<dbReference type="EMBL" id="CP144698">
    <property type="protein sequence ID" value="WVZ17801.1"/>
    <property type="molecule type" value="Genomic_DNA"/>
</dbReference>
<dbReference type="AlphaFoldDB" id="A0AAQ3NWG9"/>
<sequence length="732" mass="82738">MDHSSAYGNHFFPYNAQPPQFNLLCEPFSEHSLQQPPHCFQPYCEQPTCQYDAPEQKEFQTVQPWQPTFCNQWQQGNPASDLQGLTTQVAQLVAVVNKLTRRAEEEKGATVTEAPLTVAAATKFQEIECPITSVYSNPSFTDSYYALNSVNSNSLMSDDCMSAFVDSSECVCESYDHNYTDEPQSEICCTADLNSDLKIEPIEVQTDFRKSKEYFKKMREAANHVLVLQYYEMDFDADVCEPGIDFTVFDHVHDVPVEVVDFNPCFDHSHITNVAFSLDIVHIHASSALDDYTDLNALLGDESDSYDDKYAVFDDVKVDMADFKNACTGLGLELKLEFVEFLNSVKLSNEKLNGCTCLEGGCEICEEINAAICSASNSFANVKEEFIMWKLEGIDLNEAAGEPVMQVYSEPSISTEFSEVQTCFNVFDLLKIESIEPIIDTVVAILVHPHHLDLTCSIEYFDIPAIVHNLCLDLDCIFHENLDDTVVESVEIGEVVFEEPVQVESNLELTTESFEILTAINTLHEFPIVSDISYNFETLDEISIVHPIKTPADGCSDLKAVFSDYMINDLLSDDDITAHAFMDTHADFELDVGAVEFSEKEAAGTEANLVEAGNGLNETQRPWNVQNQERLLEESWLLQQGAWKIQNQQLALDGELTLLQWKAEKNATMEIMRTWAELGKTSIRSFFPFLLFCSNRFLLIAWIIIDGIVNNRIQNMLFYIKIKKINFDLWPI</sequence>
<name>A0AAQ3NWG9_VIGMU</name>
<evidence type="ECO:0000313" key="2">
    <source>
        <dbReference type="Proteomes" id="UP001374535"/>
    </source>
</evidence>
<gene>
    <name evidence="1" type="ORF">V8G54_010783</name>
</gene>
<protein>
    <submittedName>
        <fullName evidence="1">Uncharacterized protein</fullName>
    </submittedName>
</protein>
<keyword evidence="2" id="KW-1185">Reference proteome</keyword>
<organism evidence="1 2">
    <name type="scientific">Vigna mungo</name>
    <name type="common">Black gram</name>
    <name type="synonym">Phaseolus mungo</name>
    <dbReference type="NCBI Taxonomy" id="3915"/>
    <lineage>
        <taxon>Eukaryota</taxon>
        <taxon>Viridiplantae</taxon>
        <taxon>Streptophyta</taxon>
        <taxon>Embryophyta</taxon>
        <taxon>Tracheophyta</taxon>
        <taxon>Spermatophyta</taxon>
        <taxon>Magnoliopsida</taxon>
        <taxon>eudicotyledons</taxon>
        <taxon>Gunneridae</taxon>
        <taxon>Pentapetalae</taxon>
        <taxon>rosids</taxon>
        <taxon>fabids</taxon>
        <taxon>Fabales</taxon>
        <taxon>Fabaceae</taxon>
        <taxon>Papilionoideae</taxon>
        <taxon>50 kb inversion clade</taxon>
        <taxon>NPAAA clade</taxon>
        <taxon>indigoferoid/millettioid clade</taxon>
        <taxon>Phaseoleae</taxon>
        <taxon>Vigna</taxon>
    </lineage>
</organism>
<reference evidence="1 2" key="1">
    <citation type="journal article" date="2023" name="Life. Sci Alliance">
        <title>Evolutionary insights into 3D genome organization and epigenetic landscape of Vigna mungo.</title>
        <authorList>
            <person name="Junaid A."/>
            <person name="Singh B."/>
            <person name="Bhatia S."/>
        </authorList>
    </citation>
    <scope>NUCLEOTIDE SEQUENCE [LARGE SCALE GENOMIC DNA]</scope>
    <source>
        <strain evidence="1">Urdbean</strain>
    </source>
</reference>
<evidence type="ECO:0000313" key="1">
    <source>
        <dbReference type="EMBL" id="WVZ17801.1"/>
    </source>
</evidence>